<protein>
    <submittedName>
        <fullName evidence="3">Uncharacterized protein</fullName>
    </submittedName>
</protein>
<feature type="compositionally biased region" description="Basic and acidic residues" evidence="1">
    <location>
        <begin position="1171"/>
        <end position="1180"/>
    </location>
</feature>
<sequence>MTDSNLIEQAKLGDPQAIETLMNQSLQSRGMRAVVARQGDSLEVVLEAERIPNRQALTAFVQKGIANLDIQSIRSIRILGQQIGSGYPAWMQELQLEPSQPLPDAASLNIQPETAATSTTAEYPTEMPLETRLDSGPPATDQMNELGALWAEQSTEETPDFLQELLSTDAESTTELAEPPNGEPSNDEGLIDFLNELSGTPDTDFSSQGETYPSEATQDLSVFADESSPAPHEADFQALLAETPQNDWSDRSNSSELWTDSADFSDQGSVTPAGEPDADLLDFLDEAAPDAQTLDLSNSADFSTLFDDSETASRSSLPTDEITSTFLSQSSDPLPAADMPPSLDNSLLNSQIDDLFAAEPTGEAELFTEELLSEQPPAAGEDLLQALVSGPTESATPSFDELTERDPWMEGTEDVVLGMPEQPPAAPATETEELLPDFLRQPSPELELVLEETPLTAEPPSESEPTFQPETWEPTSESTGSPPEWSQSSEITEPLAEPTADFAISEPIAEPTAEPIDSNATADFSDQEPTPWQPWQPWQNTESAEEAAAPTDIPASDLTAADFSLDPRPGSPDFSAQTAASDVPPQVEPPQPSDFAWSGEFADSEVEVEEIPPDFLLDWQDEFPPEATEPSLPPQSTEAVSTGSLDFPAAPADPEASMLDQSIPDPSTELPSLESELAALDLTTSSPEFTEVNAEFNPELGTELDTINSSALESNDFADLRLDLPDSPDAELAELLSATPEGTAVEPPADWLAEASQPTDFPEELFAEPSATEGNSETVEPINLSSDQSVVPVPLPDLSQETLEAGLGEFRADFDEPLPPEFYQPDTDGQEPLNLDVDESEADYIIEDSTPAEEYTPPPLPPQPQSGQPQPAAESSGPPWLFPLVLGLVCVLFAAIGFFVFWSRVRTPLNPPPTSDPPEPPAAEPTAPAAPTSPSSANPASPTANNPANDPANALKLAFERGATAVTLSQAAQSVDDWRLVASKWQQAIDLLQSVPASSSSYPAAQQKLAEYRSYLTVAQQKAKQPIVAAVPLGSANIRTPAAAQAAISCSPVASTPDSQPIELSKVQFDPTADQTKASPLVGCITNHTEQPIAAVDVAYSSSATDNPDNEATTEASGKLNFSKLDPKQTVPFKSAFTIAPNIGKVTIASISWTGTGTNAAQQLPASVSVERPEKQEGEA</sequence>
<feature type="region of interest" description="Disordered" evidence="1">
    <location>
        <begin position="618"/>
        <end position="671"/>
    </location>
</feature>
<feature type="region of interest" description="Disordered" evidence="1">
    <location>
        <begin position="115"/>
        <end position="142"/>
    </location>
</feature>
<keyword evidence="2" id="KW-0812">Transmembrane</keyword>
<accession>A0AA96WF60</accession>
<feature type="region of interest" description="Disordered" evidence="1">
    <location>
        <begin position="910"/>
        <end position="951"/>
    </location>
</feature>
<feature type="region of interest" description="Disordered" evidence="1">
    <location>
        <begin position="326"/>
        <end position="346"/>
    </location>
</feature>
<feature type="compositionally biased region" description="Polar residues" evidence="1">
    <location>
        <begin position="197"/>
        <end position="213"/>
    </location>
</feature>
<feature type="compositionally biased region" description="Pro residues" evidence="1">
    <location>
        <begin position="910"/>
        <end position="923"/>
    </location>
</feature>
<feature type="region of interest" description="Disordered" evidence="1">
    <location>
        <begin position="171"/>
        <end position="213"/>
    </location>
</feature>
<keyword evidence="2" id="KW-1133">Transmembrane helix</keyword>
<reference evidence="3" key="1">
    <citation type="submission" date="2020-05" db="EMBL/GenBank/DDBJ databases">
        <authorList>
            <person name="Zhu T."/>
            <person name="Keshari N."/>
            <person name="Lu X."/>
        </authorList>
    </citation>
    <scope>NUCLEOTIDE SEQUENCE</scope>
    <source>
        <strain evidence="3">NK1-12</strain>
    </source>
</reference>
<dbReference type="EMBL" id="CP053586">
    <property type="protein sequence ID" value="WNZ23950.1"/>
    <property type="molecule type" value="Genomic_DNA"/>
</dbReference>
<feature type="region of interest" description="Disordered" evidence="1">
    <location>
        <begin position="242"/>
        <end position="277"/>
    </location>
</feature>
<feature type="compositionally biased region" description="Low complexity" evidence="1">
    <location>
        <begin position="442"/>
        <end position="466"/>
    </location>
</feature>
<evidence type="ECO:0000256" key="1">
    <source>
        <dbReference type="SAM" id="MobiDB-lite"/>
    </source>
</evidence>
<feature type="compositionally biased region" description="Polar residues" evidence="1">
    <location>
        <begin position="473"/>
        <end position="491"/>
    </location>
</feature>
<organism evidence="3">
    <name type="scientific">Leptolyngbya sp. NK1-12</name>
    <dbReference type="NCBI Taxonomy" id="2547451"/>
    <lineage>
        <taxon>Bacteria</taxon>
        <taxon>Bacillati</taxon>
        <taxon>Cyanobacteriota</taxon>
        <taxon>Cyanophyceae</taxon>
        <taxon>Leptolyngbyales</taxon>
        <taxon>Leptolyngbyaceae</taxon>
        <taxon>Leptolyngbya group</taxon>
        <taxon>Leptolyngbya</taxon>
    </lineage>
</organism>
<proteinExistence type="predicted"/>
<keyword evidence="2" id="KW-0472">Membrane</keyword>
<feature type="region of interest" description="Disordered" evidence="1">
    <location>
        <begin position="1159"/>
        <end position="1180"/>
    </location>
</feature>
<feature type="compositionally biased region" description="Polar residues" evidence="1">
    <location>
        <begin position="634"/>
        <end position="644"/>
    </location>
</feature>
<name>A0AA96WF60_9CYAN</name>
<dbReference type="RefSeq" id="WP_316429485.1">
    <property type="nucleotide sequence ID" value="NZ_CP053586.1"/>
</dbReference>
<gene>
    <name evidence="3" type="ORF">HJG54_14525</name>
</gene>
<feature type="compositionally biased region" description="Low complexity" evidence="1">
    <location>
        <begin position="924"/>
        <end position="951"/>
    </location>
</feature>
<feature type="compositionally biased region" description="Polar residues" evidence="1">
    <location>
        <begin position="243"/>
        <end position="270"/>
    </location>
</feature>
<feature type="compositionally biased region" description="Polar residues" evidence="1">
    <location>
        <begin position="772"/>
        <end position="789"/>
    </location>
</feature>
<feature type="region of interest" description="Disordered" evidence="1">
    <location>
        <begin position="763"/>
        <end position="876"/>
    </location>
</feature>
<feature type="transmembrane region" description="Helical" evidence="2">
    <location>
        <begin position="880"/>
        <end position="902"/>
    </location>
</feature>
<evidence type="ECO:0000313" key="3">
    <source>
        <dbReference type="EMBL" id="WNZ23950.1"/>
    </source>
</evidence>
<feature type="region of interest" description="Disordered" evidence="1">
    <location>
        <begin position="419"/>
        <end position="601"/>
    </location>
</feature>
<feature type="compositionally biased region" description="Acidic residues" evidence="1">
    <location>
        <begin position="836"/>
        <end position="846"/>
    </location>
</feature>
<evidence type="ECO:0000256" key="2">
    <source>
        <dbReference type="SAM" id="Phobius"/>
    </source>
</evidence>
<feature type="compositionally biased region" description="Polar residues" evidence="1">
    <location>
        <begin position="518"/>
        <end position="530"/>
    </location>
</feature>
<dbReference type="AlphaFoldDB" id="A0AA96WF60"/>